<dbReference type="Gene3D" id="2.20.25.180">
    <property type="match status" value="1"/>
</dbReference>
<dbReference type="Pfam" id="PF21268">
    <property type="entry name" value="Helic-prim_T7_N"/>
    <property type="match status" value="1"/>
</dbReference>
<evidence type="ECO:0000259" key="2">
    <source>
        <dbReference type="PROSITE" id="PS51199"/>
    </source>
</evidence>
<name>A0ABT5UG54_9GAMM</name>
<feature type="domain" description="SF4 helicase" evidence="2">
    <location>
        <begin position="209"/>
        <end position="476"/>
    </location>
</feature>
<reference evidence="3 4" key="1">
    <citation type="submission" date="2022-11" db="EMBL/GenBank/DDBJ databases">
        <title>Spartinivicinus poritis sp. nov., isolated from scleractinian coral Porites lutea.</title>
        <authorList>
            <person name="Zhang G."/>
            <person name="Cai L."/>
            <person name="Wei Q."/>
        </authorList>
    </citation>
    <scope>NUCLEOTIDE SEQUENCE [LARGE SCALE GENOMIC DNA]</scope>
    <source>
        <strain evidence="3 4">A2-2</strain>
    </source>
</reference>
<dbReference type="SUPFAM" id="SSF52540">
    <property type="entry name" value="P-loop containing nucleoside triphosphate hydrolases"/>
    <property type="match status" value="1"/>
</dbReference>
<dbReference type="InterPro" id="IPR034154">
    <property type="entry name" value="TOPRIM_DnaG/twinkle"/>
</dbReference>
<dbReference type="Pfam" id="PF03796">
    <property type="entry name" value="DnaB_C"/>
    <property type="match status" value="1"/>
</dbReference>
<gene>
    <name evidence="3" type="ORF">ORQ98_25725</name>
</gene>
<dbReference type="PANTHER" id="PTHR12873:SF0">
    <property type="entry name" value="TWINKLE MTDNA HELICASE"/>
    <property type="match status" value="1"/>
</dbReference>
<dbReference type="EMBL" id="JAPMOU010000061">
    <property type="protein sequence ID" value="MDE1465371.1"/>
    <property type="molecule type" value="Genomic_DNA"/>
</dbReference>
<feature type="region of interest" description="Disordered" evidence="1">
    <location>
        <begin position="456"/>
        <end position="491"/>
    </location>
</feature>
<dbReference type="CDD" id="cd19483">
    <property type="entry name" value="RecA-like_Gp4D_helicase"/>
    <property type="match status" value="1"/>
</dbReference>
<dbReference type="InterPro" id="IPR006171">
    <property type="entry name" value="TOPRIM_dom"/>
</dbReference>
<dbReference type="Gene3D" id="3.40.50.300">
    <property type="entry name" value="P-loop containing nucleotide triphosphate hydrolases"/>
    <property type="match status" value="1"/>
</dbReference>
<sequence length="491" mass="55467">MSHSLIEGNYKELVKRKISEETCRKLGYKVGRFKDKSVHIANYSCPKTRVVQAQKIRFPDKTFTILGNTRKLPFFGWHTWRNGGRKLVITEGEIDALSVSEAQNNKYPVVSLPNGASSVKQTFIDNKAYLDGFEEIIIMFDNDEPGQIATEEACRLLGAKSRVASLPFKDANEALLAGRSDLIIPAIWDAKPYKPACIFTGEEVLATAYQEPEWGLSWPFPALTQATYGKRPNEMYAIGSGTGCGKTDLLKEDIAHNIGVHNEKCMTFFLEEPNLQLTLDTIAGKVDSKLYHVPGSSYDYTQFKKTREKVAKNLLMYAVDGNTEPEDILQYIRLGVEGYGARHVYLDHITYIMDAVGEGQGLEVLKSFMRGLNDLNKELPFTLYYVSHLRKKEGKKSHEEGGRVTLDDFAGGKANVQYASFVFALERDQQAEEDEEKNKTVFRILKDRYTGQSTGTTIQLLYDPTTGRKQEYDPFSAVDEQENKEQVKEDF</sequence>
<protein>
    <submittedName>
        <fullName evidence="3">Toprim domain-containing protein</fullName>
    </submittedName>
</protein>
<comment type="caution">
    <text evidence="3">The sequence shown here is derived from an EMBL/GenBank/DDBJ whole genome shotgun (WGS) entry which is preliminary data.</text>
</comment>
<dbReference type="RefSeq" id="WP_274691679.1">
    <property type="nucleotide sequence ID" value="NZ_JAPMOU010000061.1"/>
</dbReference>
<dbReference type="PROSITE" id="PS51199">
    <property type="entry name" value="SF4_HELICASE"/>
    <property type="match status" value="1"/>
</dbReference>
<organism evidence="3 4">
    <name type="scientific">Spartinivicinus poritis</name>
    <dbReference type="NCBI Taxonomy" id="2994640"/>
    <lineage>
        <taxon>Bacteria</taxon>
        <taxon>Pseudomonadati</taxon>
        <taxon>Pseudomonadota</taxon>
        <taxon>Gammaproteobacteria</taxon>
        <taxon>Oceanospirillales</taxon>
        <taxon>Zooshikellaceae</taxon>
        <taxon>Spartinivicinus</taxon>
    </lineage>
</organism>
<evidence type="ECO:0000313" key="3">
    <source>
        <dbReference type="EMBL" id="MDE1465371.1"/>
    </source>
</evidence>
<dbReference type="PANTHER" id="PTHR12873">
    <property type="entry name" value="T7-LIKE MITOCHONDRIAL DNA HELICASE"/>
    <property type="match status" value="1"/>
</dbReference>
<dbReference type="InterPro" id="IPR027417">
    <property type="entry name" value="P-loop_NTPase"/>
</dbReference>
<feature type="compositionally biased region" description="Basic and acidic residues" evidence="1">
    <location>
        <begin position="481"/>
        <end position="491"/>
    </location>
</feature>
<dbReference type="Proteomes" id="UP001528823">
    <property type="component" value="Unassembled WGS sequence"/>
</dbReference>
<dbReference type="CDD" id="cd01029">
    <property type="entry name" value="TOPRIM_primases"/>
    <property type="match status" value="1"/>
</dbReference>
<dbReference type="Pfam" id="PF13155">
    <property type="entry name" value="Toprim_2"/>
    <property type="match status" value="1"/>
</dbReference>
<dbReference type="InterPro" id="IPR027032">
    <property type="entry name" value="Twinkle-like"/>
</dbReference>
<evidence type="ECO:0000313" key="4">
    <source>
        <dbReference type="Proteomes" id="UP001528823"/>
    </source>
</evidence>
<dbReference type="InterPro" id="IPR048774">
    <property type="entry name" value="Helic-prim_T7_N"/>
</dbReference>
<evidence type="ECO:0000256" key="1">
    <source>
        <dbReference type="SAM" id="MobiDB-lite"/>
    </source>
</evidence>
<proteinExistence type="predicted"/>
<dbReference type="Gene3D" id="3.40.1360.10">
    <property type="match status" value="1"/>
</dbReference>
<dbReference type="InterPro" id="IPR007694">
    <property type="entry name" value="DNA_helicase_DnaB-like_C"/>
</dbReference>
<accession>A0ABT5UG54</accession>
<dbReference type="SUPFAM" id="SSF56731">
    <property type="entry name" value="DNA primase core"/>
    <property type="match status" value="1"/>
</dbReference>
<dbReference type="SMART" id="SM00493">
    <property type="entry name" value="TOPRIM"/>
    <property type="match status" value="1"/>
</dbReference>
<keyword evidence="4" id="KW-1185">Reference proteome</keyword>